<reference evidence="8 9" key="1">
    <citation type="submission" date="2018-11" db="EMBL/GenBank/DDBJ databases">
        <title>Genome sequencing and assembly of Clostridium tagluense strain A121.</title>
        <authorList>
            <person name="Murakami T."/>
            <person name="Segawa T."/>
            <person name="Shcherbakova V.A."/>
            <person name="Mori H."/>
            <person name="Yoshimura Y."/>
        </authorList>
    </citation>
    <scope>NUCLEOTIDE SEQUENCE [LARGE SCALE GENOMIC DNA]</scope>
    <source>
        <strain evidence="8 9">A121</strain>
    </source>
</reference>
<dbReference type="InterPro" id="IPR008286">
    <property type="entry name" value="Prn/Lys/Arg_de-COase_C"/>
</dbReference>
<dbReference type="Proteomes" id="UP000287872">
    <property type="component" value="Unassembled WGS sequence"/>
</dbReference>
<feature type="domain" description="Orn/Lys/Arg decarboxylases family 1 pyridoxal-P attachment site" evidence="6">
    <location>
        <begin position="5"/>
        <end position="373"/>
    </location>
</feature>
<evidence type="ECO:0000259" key="7">
    <source>
        <dbReference type="Pfam" id="PF03711"/>
    </source>
</evidence>
<dbReference type="OrthoDB" id="9815233at2"/>
<gene>
    <name evidence="8" type="ORF">Ctaglu_00040</name>
</gene>
<dbReference type="PANTHER" id="PTHR43277:SF4">
    <property type="entry name" value="ARGININE DECARBOXYLASE"/>
    <property type="match status" value="1"/>
</dbReference>
<evidence type="ECO:0000313" key="8">
    <source>
        <dbReference type="EMBL" id="GCD08381.1"/>
    </source>
</evidence>
<dbReference type="EMBL" id="BHYK01000001">
    <property type="protein sequence ID" value="GCD08381.1"/>
    <property type="molecule type" value="Genomic_DNA"/>
</dbReference>
<accession>A0A401UFP3</accession>
<dbReference type="SUPFAM" id="SSF53383">
    <property type="entry name" value="PLP-dependent transferases"/>
    <property type="match status" value="1"/>
</dbReference>
<protein>
    <submittedName>
        <fullName evidence="8">Decarboxylase</fullName>
    </submittedName>
</protein>
<dbReference type="InterPro" id="IPR015421">
    <property type="entry name" value="PyrdxlP-dep_Trfase_major"/>
</dbReference>
<evidence type="ECO:0000256" key="1">
    <source>
        <dbReference type="ARBA" id="ARBA00001933"/>
    </source>
</evidence>
<dbReference type="InterPro" id="IPR036633">
    <property type="entry name" value="Prn/Lys/Arg_de-COase_C_sf"/>
</dbReference>
<evidence type="ECO:0000259" key="6">
    <source>
        <dbReference type="Pfam" id="PF01276"/>
    </source>
</evidence>
<dbReference type="RefSeq" id="WP_124996802.1">
    <property type="nucleotide sequence ID" value="NZ_BHYK01000001.1"/>
</dbReference>
<sequence>MSKLPLVEGVLKYIKEKNIPFSMPGHKGGLGFLKTLQGRELYENLIKGDITEVDGVDNLHCAEGIIKESQKLLSEYYGSIKSYFLVNGSTSGNLAMIFSCFNEGDKIIVERNCHRSIFNAIIMRKLKPVYIKNKINSKYDAPFPLDKEHFLYLINKNKDAKGIIVTYPNYYGICLDLRYVIEIARKYNMKVLVDSAHGAHFGSSMLLPESPLKMGADMVVMSAHKTLPSLTQTAFLHVGEGIDISKVDFYVSAFLSTSPSYMLLCSMDYARFYMEEYGENDYEKLIELCQFYREKINSLNKFYVLGPEDLREMSGIYDKDINKYTMDLTRYILNVPKDYSGHKLLEYLRVNKIQAEMSDSRNVVLIFSPFNSQQEFKALYIALKDCDMNTLKQEYVDLIDYDIPVSLMHPYEVMDREKTMVEVRNLEGKISAVAIVPYPPGIPIVMPGERIDEHTIAVIEYYMRCNVTVLGINEGKVAIVEK</sequence>
<dbReference type="Pfam" id="PF03711">
    <property type="entry name" value="OKR_DC_1_C"/>
    <property type="match status" value="1"/>
</dbReference>
<comment type="similarity">
    <text evidence="2">Belongs to the Orn/Lys/Arg decarboxylase class-I family.</text>
</comment>
<dbReference type="InterPro" id="IPR015424">
    <property type="entry name" value="PyrdxlP-dep_Trfase"/>
</dbReference>
<feature type="domain" description="Orn/Lys/Arg decarboxylase C-terminal" evidence="7">
    <location>
        <begin position="411"/>
        <end position="462"/>
    </location>
</feature>
<dbReference type="InterPro" id="IPR000310">
    <property type="entry name" value="Orn/Lys/Arg_deCO2ase_major_dom"/>
</dbReference>
<evidence type="ECO:0000256" key="5">
    <source>
        <dbReference type="ARBA" id="ARBA00023239"/>
    </source>
</evidence>
<dbReference type="Gene3D" id="3.90.100.10">
    <property type="entry name" value="Orn/Lys/Arg decarboxylase, C-terminal domain"/>
    <property type="match status" value="1"/>
</dbReference>
<keyword evidence="3" id="KW-0210">Decarboxylase</keyword>
<evidence type="ECO:0000256" key="4">
    <source>
        <dbReference type="ARBA" id="ARBA00022898"/>
    </source>
</evidence>
<dbReference type="SUPFAM" id="SSF55904">
    <property type="entry name" value="Ornithine decarboxylase C-terminal domain"/>
    <property type="match status" value="1"/>
</dbReference>
<dbReference type="InterPro" id="IPR052357">
    <property type="entry name" value="Orn_Lys_Arg_decarboxylase-I"/>
</dbReference>
<name>A0A401UFP3_9CLOT</name>
<evidence type="ECO:0000313" key="9">
    <source>
        <dbReference type="Proteomes" id="UP000287872"/>
    </source>
</evidence>
<dbReference type="GO" id="GO:0016831">
    <property type="term" value="F:carboxy-lyase activity"/>
    <property type="evidence" value="ECO:0007669"/>
    <property type="project" value="UniProtKB-KW"/>
</dbReference>
<keyword evidence="4" id="KW-0663">Pyridoxal phosphate</keyword>
<evidence type="ECO:0000256" key="3">
    <source>
        <dbReference type="ARBA" id="ARBA00022793"/>
    </source>
</evidence>
<comment type="caution">
    <text evidence="8">The sequence shown here is derived from an EMBL/GenBank/DDBJ whole genome shotgun (WGS) entry which is preliminary data.</text>
</comment>
<dbReference type="Pfam" id="PF01276">
    <property type="entry name" value="OKR_DC_1"/>
    <property type="match status" value="1"/>
</dbReference>
<dbReference type="CDD" id="cd00615">
    <property type="entry name" value="Orn_deC_like"/>
    <property type="match status" value="1"/>
</dbReference>
<proteinExistence type="inferred from homology"/>
<dbReference type="AlphaFoldDB" id="A0A401UFP3"/>
<organism evidence="8 9">
    <name type="scientific">Clostridium tagluense</name>
    <dbReference type="NCBI Taxonomy" id="360422"/>
    <lineage>
        <taxon>Bacteria</taxon>
        <taxon>Bacillati</taxon>
        <taxon>Bacillota</taxon>
        <taxon>Clostridia</taxon>
        <taxon>Eubacteriales</taxon>
        <taxon>Clostridiaceae</taxon>
        <taxon>Clostridium</taxon>
    </lineage>
</organism>
<comment type="cofactor">
    <cofactor evidence="1">
        <name>pyridoxal 5'-phosphate</name>
        <dbReference type="ChEBI" id="CHEBI:597326"/>
    </cofactor>
</comment>
<dbReference type="PANTHER" id="PTHR43277">
    <property type="entry name" value="ARGININE DECARBOXYLASE"/>
    <property type="match status" value="1"/>
</dbReference>
<dbReference type="Gene3D" id="3.40.640.10">
    <property type="entry name" value="Type I PLP-dependent aspartate aminotransferase-like (Major domain)"/>
    <property type="match status" value="1"/>
</dbReference>
<evidence type="ECO:0000256" key="2">
    <source>
        <dbReference type="ARBA" id="ARBA00010671"/>
    </source>
</evidence>
<keyword evidence="5" id="KW-0456">Lyase</keyword>
<keyword evidence="9" id="KW-1185">Reference proteome</keyword>